<evidence type="ECO:0000256" key="6">
    <source>
        <dbReference type="SAM" id="MobiDB-lite"/>
    </source>
</evidence>
<evidence type="ECO:0000259" key="7">
    <source>
        <dbReference type="PROSITE" id="PS50075"/>
    </source>
</evidence>
<name>A0ABQ1BBC8_9EURO</name>
<dbReference type="PROSITE" id="PS50075">
    <property type="entry name" value="CARRIER"/>
    <property type="match status" value="3"/>
</dbReference>
<dbReference type="Proteomes" id="UP000465266">
    <property type="component" value="Unassembled WGS sequence"/>
</dbReference>
<keyword evidence="2" id="KW-0597">Phosphoprotein</keyword>
<dbReference type="SUPFAM" id="SSF52777">
    <property type="entry name" value="CoA-dependent acyltransferases"/>
    <property type="match status" value="9"/>
</dbReference>
<keyword evidence="9" id="KW-1185">Reference proteome</keyword>
<feature type="domain" description="Carrier" evidence="7">
    <location>
        <begin position="1"/>
        <end position="74"/>
    </location>
</feature>
<dbReference type="InterPro" id="IPR000873">
    <property type="entry name" value="AMP-dep_synth/lig_dom"/>
</dbReference>
<proteinExistence type="inferred from homology"/>
<comment type="caution">
    <text evidence="8">The sequence shown here is derived from an EMBL/GenBank/DDBJ whole genome shotgun (WGS) entry which is preliminary data.</text>
</comment>
<dbReference type="SUPFAM" id="SSF56801">
    <property type="entry name" value="Acetyl-CoA synthetase-like"/>
    <property type="match status" value="2"/>
</dbReference>
<accession>A0ABQ1BBC8</accession>
<dbReference type="InterPro" id="IPR036736">
    <property type="entry name" value="ACP-like_sf"/>
</dbReference>
<dbReference type="Pfam" id="PF00668">
    <property type="entry name" value="Condensation"/>
    <property type="match status" value="4"/>
</dbReference>
<dbReference type="CDD" id="cd19542">
    <property type="entry name" value="CT_NRPS-like"/>
    <property type="match status" value="3"/>
</dbReference>
<dbReference type="Gene3D" id="3.40.50.12780">
    <property type="entry name" value="N-terminal domain of ligase-like"/>
    <property type="match status" value="1"/>
</dbReference>
<dbReference type="NCBIfam" id="TIGR01733">
    <property type="entry name" value="AA-adenyl-dom"/>
    <property type="match status" value="2"/>
</dbReference>
<dbReference type="Gene3D" id="3.40.50.980">
    <property type="match status" value="2"/>
</dbReference>
<evidence type="ECO:0000256" key="1">
    <source>
        <dbReference type="ARBA" id="ARBA00022450"/>
    </source>
</evidence>
<feature type="domain" description="Carrier" evidence="7">
    <location>
        <begin position="1377"/>
        <end position="1454"/>
    </location>
</feature>
<dbReference type="InterPro" id="IPR042099">
    <property type="entry name" value="ANL_N_sf"/>
</dbReference>
<dbReference type="InterPro" id="IPR009081">
    <property type="entry name" value="PP-bd_ACP"/>
</dbReference>
<dbReference type="InterPro" id="IPR020806">
    <property type="entry name" value="PKS_PP-bd"/>
</dbReference>
<keyword evidence="1" id="KW-0596">Phosphopantetheine</keyword>
<dbReference type="Pfam" id="PF00501">
    <property type="entry name" value="AMP-binding"/>
    <property type="match status" value="2"/>
</dbReference>
<feature type="domain" description="Carrier" evidence="7">
    <location>
        <begin position="2953"/>
        <end position="3032"/>
    </location>
</feature>
<dbReference type="PANTHER" id="PTHR45527:SF16">
    <property type="entry name" value="NONRIBOSOMAL PEPTIDE SYNTHASE ATNA-RELATED"/>
    <property type="match status" value="1"/>
</dbReference>
<dbReference type="Pfam" id="PF00550">
    <property type="entry name" value="PP-binding"/>
    <property type="match status" value="3"/>
</dbReference>
<dbReference type="PROSITE" id="PS00012">
    <property type="entry name" value="PHOSPHOPANTETHEINE"/>
    <property type="match status" value="2"/>
</dbReference>
<dbReference type="Gene3D" id="3.30.300.30">
    <property type="match status" value="2"/>
</dbReference>
<sequence length="3576" mass="395034">MSTERVIAPLCAEVLRRPIQKLRMNKSFMAHGGDSLLAMKLMGRCREEGYSLSIHDIMQATTLQELCASAHLTKNESADCGTDTQDCIVKRNMQAQPNKNADTASTHSIKRDSFHIPKMEPGDLGQLQEHILPGANISLDEVEDICRCAPIQEGILVSQLKTPTQYYSQHLFQIKSTSDPSGEINVDRLLQAWQHVVDRHAMLRTVFVACPQDTDGGHTAPFLQVVLKSVNAQVDHKRCEDTDVGCQLASRAAVDRCFFRSRVEHSLTCYTTSSRRIFAQFTINHALADASTFLLLLKELAQSYYGNLPAMKGTPYSVYVSYLQQTQEDQALEYWKLRLSGQEPCHLPTFPLDSSYPTTKGGVATVEMTGDAVTDIQEFSQTHCVTMANIIQTAWALVLSLFTGSPSVCFGYVSSGRDVPITGADQIVGPMINMMVTRLHIDPGCSVKQVIQSVQREFLQGFNHQRIPLARIWHALQLKGQGLFNTALSYRSDRGQEVDDDTGLDFEHVYGEDRPEYAASVNVVASPGKILLSLQYYPDSITSDVVSLLLSCLQRTLSSLVVHPDLAIGQVRVVSPGELKQICDWNDKVGSRAHHRQFGSDGPALAPTFPPRLERSYHLRPSNRMDCRLQVPSQRSPAPLGPLLRTAWAIVVSTYTDGNVLFGEVVPRELPQESITIPRLLYIDKSQLVHDCVAAAHLPTADMVSFEHACLPHIRRLAQKIKQPPHQFSITAVRECDDSSQAINNSALAIRCITSVSNDSSEIHVEAQFDEEAVSRNTARRLLDRLRHIFTKLHRIYVLGTNSPGTRVEDIEIICPEEVTQLAEWNQAKIAEASADLIHDRVYRHAVARADAAAVCSWDGDLSHGALDRLAETLAHHLSSLGVGPEVMVGLCFDKTKWAIVSMLAILKTGGTVVPILSERTQRGQAIIENAGIRIVVTTTRPSAQFCGDVSHLVPVDEEFIAQLPRHSNRVISTVTPSNAAFVYHTSGSTGLPKGVVIEHKTISHSLLTQGRKFGITSGTRAYQFSPLTFDMALHDIMATLLQGGCVCLPREEEKLVHLRAAINRMRVNKVCLAPRVLQLLRPEEVPLVKTVIVGGEAVQEDQIEPWLRSARVFNAYGPTECAIMATYNLITNKSQASNIGRAMSGSVWVVDQSDCNRLQPIGAPGELLVGGPLVARGYLHAPEKTSAAFISNPAWLTQYRACLANGSSTEQRLYRTGDLVRQLDDGSLGYIGRVDNQVQIRGQRTELAEIEKYIWRHLAVADAVVLYPGRGPCKERMVGILVFQDFRVPATSSTSIRPTGPEQQSLVMEKAHSVRQYLAGCIPEYMIPNAWISLEYIPQSSSYKVDRPRLTAWLEAMDQDNFDRLTQGSVHNTPEMPTSNLERQVHTVCAQVLKLPSHKVTMRRSFLSLGGDSITAMQLVSQLQTRCGLTVGVRDVLQSKSLTELAQKSSVLSPEIEGPATTAASFDLSPIQQLYFGLFAPKGSDVRDENRFNQSVCLTAQYDIDVDGLRQAAEALVRKHPMLRARFHLAPDGWKQRVDSSVASAFHFFTHDVQTPAAAEAVILSAETQLNIEEGPVFSVNWIRVASSNNHQLFLTAHHLVIDIVSWTIIIHDLEDLLQNPTMALQQRNATSYQSWIRLLHEHSKDYKPLGKNIGIHVPKVDWEFWGLTPETNVYGGCWSEEIALGEEHTSLLFSEDQHLRTEPVEVLLAALFHSFRHVFPDRALPAVFNEGHGREPWDPSIDVSNTVGWFTMLTPIRPGFVHDDPIEILRWTKDTRRTNSSEALVSSWLQFLHPIADQNAATTPYRNVEVTFNYAGRDLDPRQTNSLFTTEQNLRLSGIGSAVKRLSVVGIEVSVRHGRVHAGFHYNRQMRRGDAVKRWAQAYLFSLKEMLQRLSTSPPIYTLSDFSIAADMTDDDLSLLQSRLLPRAGIDSLSQVEDIYPSSPVQEGILISKSKDPSLYNVLQIYKIIPPPDTGPVDANRLGKAWEAVICRHSILRTIFFPSSSSRNAFLQVVRKEWKPEVLRCRCSRSTDVVATFASLGRPQYAEGQPNHRLSVCETASEGTYIQLDANHALMDASSIDLLIRDLCKAYQGALPMRPAPSYGTYTSFLQKVPADTSLAYWTNRLSGASPCDFPPPPPPSSSSRPGAEVGKGPWSHVQADFDAVRELHKFRDTYGVTVASLLQLAWGLLLSRHAGLNDVLFGFLTNGRDAPIPGVDAMIGPMINMMVSRIKFDSNSDLTTAGAAKQVQEDFLEALQYRRTSLGEIHHALGLSDIGLFKTALSCRGKSTDNDSPADAAQLTAQQIAAEDPTEYDITVHILEGRQTLTVFLQYALPVVSDGLAHRLLDGLQSVLLSIVRNADSPLKELDALSPSDVYKLRKWNAEIPKTVETLVPDRISKQCFSNPTAPAVRSWDGCLSYDGLHQLASRLAHYLRSKLGVHEEVMVGLCFDKSMWTIVAMLAVLQAGGVVVPLGTRTPSQRLRFMLDQTGATVILTTRRYSKQFEQMGVAHVLSIDAAGLSALPAISQPSDLRPLALTANNAVVVIYTSGSTGQPKGVVLTHGSLSTAIEHHGSLWNMGPNTRTLQFSAYVFDISLLEILATLSSGGCVCVVSEEDRMDGERLAVMMESMSVNLAVLTPTVAALLKPQSLPTLESLILAGEKPSPAILQTWSPYVNIFNGYGPSECTILCSTTRGCLTDKDDAANIGWAIAGPLWVANPTNINTLVPLGTVGELLVEGPLLAREYLNSPEISSKAFIVDPTFITRHRLGPQSGARRLYRTGDLVRQDPSNGSLTYIGRADDQVKIRGQRVELGEIEYWVKTKLTEVREVAANIVDLGQVCPGSDKRSGPLLAVAMAIPKQLIASPRVSQDLETSAVSLLPLSDKLRDYFIQLRTSLLDVLPHHMVPQLYLPFAQLPLTDSGKLNRRATWEAVQRSSSLLSQYLLLRNGTKLPPSTPAQLRLRALWAEVLNIPPEQLDATDDFFRVGGNSISAMRLVTQARAEGGHFSSITVGDIFRFPILSDMAASVDNKHTIKDSSPSTIYTPFSAMNLKESESADSLRQRLSILVSVPGSMVIDAAPVTYAQALVVIGVLRKTRDYLAYISLDADGMPDITRWRRSCLELIQRHEILRTAYVVSQGQLVQVVLKEYQPRVAVFKTSSGQTVEAFARDLIAQDMGHPPRLGRPFTEFAVLIEEERLRHRVVFRTSHAEYDQISMSYFMDDLRAIYNHEPVPESLPFPRYMYGLQQQSRKESAEYWRSLLQGAQMPTIADESPSKEKRQNPARLTHCPQRRVRAKQLPPGGITTSVIVHAAWALTLAKHFNTHDVLYGGVVSGRNINYPGAVRAAGCCINIVPVRVILDPSCTILNLFYSLREQLLTRIPHETLASRDILAAATFPGLPSSTYFTSRLNHLETGFKWTMNMGGLNYRGSIFLPDGAEDHTNISISSIQQADGGVEIGFGYATGVVSRPLAETLLDSLCEILEYLLNGSHDKTLDSVLPALADNDDRVNSRAGENPEYKLATAPEGAPASADKDFDFFAVGCTALSLKQQGHDVTVDDFLDCRSDFPVELPLATKN</sequence>
<evidence type="ECO:0000256" key="2">
    <source>
        <dbReference type="ARBA" id="ARBA00022553"/>
    </source>
</evidence>
<feature type="region of interest" description="Disordered" evidence="6">
    <location>
        <begin position="2133"/>
        <end position="2156"/>
    </location>
</feature>
<dbReference type="Gene3D" id="3.30.559.30">
    <property type="entry name" value="Nonribosomal peptide synthetase, condensation domain"/>
    <property type="match status" value="5"/>
</dbReference>
<dbReference type="InterPro" id="IPR023213">
    <property type="entry name" value="CAT-like_dom_sf"/>
</dbReference>
<dbReference type="Gene3D" id="2.30.38.10">
    <property type="entry name" value="Luciferase, Domain 3"/>
    <property type="match status" value="1"/>
</dbReference>
<organism evidence="8 9">
    <name type="scientific">Aspergillus udagawae</name>
    <dbReference type="NCBI Taxonomy" id="91492"/>
    <lineage>
        <taxon>Eukaryota</taxon>
        <taxon>Fungi</taxon>
        <taxon>Dikarya</taxon>
        <taxon>Ascomycota</taxon>
        <taxon>Pezizomycotina</taxon>
        <taxon>Eurotiomycetes</taxon>
        <taxon>Eurotiomycetidae</taxon>
        <taxon>Eurotiales</taxon>
        <taxon>Aspergillaceae</taxon>
        <taxon>Aspergillus</taxon>
        <taxon>Aspergillus subgen. Fumigati</taxon>
    </lineage>
</organism>
<dbReference type="PROSITE" id="PS00455">
    <property type="entry name" value="AMP_BINDING"/>
    <property type="match status" value="2"/>
</dbReference>
<dbReference type="InterPro" id="IPR001242">
    <property type="entry name" value="Condensation_dom"/>
</dbReference>
<keyword evidence="4" id="KW-0677">Repeat</keyword>
<reference evidence="8 9" key="1">
    <citation type="submission" date="2020-01" db="EMBL/GenBank/DDBJ databases">
        <title>Draft genome sequence of Aspergillus udagawae IFM 53868.</title>
        <authorList>
            <person name="Takahashi H."/>
            <person name="Yaguchi T."/>
        </authorList>
    </citation>
    <scope>NUCLEOTIDE SEQUENCE [LARGE SCALE GENOMIC DNA]</scope>
    <source>
        <strain evidence="8 9">IFM 53868</strain>
    </source>
</reference>
<dbReference type="InterPro" id="IPR020845">
    <property type="entry name" value="AMP-binding_CS"/>
</dbReference>
<dbReference type="CDD" id="cd05918">
    <property type="entry name" value="A_NRPS_SidN3_like"/>
    <property type="match status" value="2"/>
</dbReference>
<protein>
    <submittedName>
        <fullName evidence="8">Nonribosomal peptide synthetase 12</fullName>
    </submittedName>
</protein>
<dbReference type="SUPFAM" id="SSF47336">
    <property type="entry name" value="ACP-like"/>
    <property type="match status" value="3"/>
</dbReference>
<dbReference type="PANTHER" id="PTHR45527">
    <property type="entry name" value="NONRIBOSOMAL PEPTIDE SYNTHETASE"/>
    <property type="match status" value="1"/>
</dbReference>
<dbReference type="InterPro" id="IPR045851">
    <property type="entry name" value="AMP-bd_C_sf"/>
</dbReference>
<dbReference type="SMART" id="SM00823">
    <property type="entry name" value="PKS_PP"/>
    <property type="match status" value="3"/>
</dbReference>
<keyword evidence="3" id="KW-0436">Ligase</keyword>
<evidence type="ECO:0000313" key="9">
    <source>
        <dbReference type="Proteomes" id="UP000465266"/>
    </source>
</evidence>
<comment type="similarity">
    <text evidence="5">Belongs to the NRP synthetase family.</text>
</comment>
<evidence type="ECO:0000256" key="3">
    <source>
        <dbReference type="ARBA" id="ARBA00022598"/>
    </source>
</evidence>
<dbReference type="EMBL" id="BLKG01000164">
    <property type="protein sequence ID" value="GFF97769.1"/>
    <property type="molecule type" value="Genomic_DNA"/>
</dbReference>
<evidence type="ECO:0000256" key="5">
    <source>
        <dbReference type="ARBA" id="ARBA00029454"/>
    </source>
</evidence>
<evidence type="ECO:0000256" key="4">
    <source>
        <dbReference type="ARBA" id="ARBA00022737"/>
    </source>
</evidence>
<dbReference type="InterPro" id="IPR010071">
    <property type="entry name" value="AA_adenyl_dom"/>
</dbReference>
<dbReference type="Gene3D" id="1.10.1200.10">
    <property type="entry name" value="ACP-like"/>
    <property type="match status" value="3"/>
</dbReference>
<gene>
    <name evidence="8" type="ORF">IFM53868_09395</name>
</gene>
<dbReference type="Gene3D" id="3.30.559.10">
    <property type="entry name" value="Chloramphenicol acetyltransferase-like domain"/>
    <property type="match status" value="4"/>
</dbReference>
<evidence type="ECO:0000313" key="8">
    <source>
        <dbReference type="EMBL" id="GFF97769.1"/>
    </source>
</evidence>
<dbReference type="InterPro" id="IPR006162">
    <property type="entry name" value="Ppantetheine_attach_site"/>
</dbReference>